<gene>
    <name evidence="1" type="ORF">FOZG_16098</name>
</gene>
<dbReference type="HOGENOM" id="CLU_1214821_0_0_1"/>
<dbReference type="VEuPathDB" id="FungiDB:FOZG_16098"/>
<dbReference type="EMBL" id="JH717909">
    <property type="protein sequence ID" value="EWZ30625.1"/>
    <property type="molecule type" value="Genomic_DNA"/>
</dbReference>
<name>W9JLU8_FUSOX</name>
<reference evidence="1" key="2">
    <citation type="submission" date="2012-06" db="EMBL/GenBank/DDBJ databases">
        <title>Annotation of the Genome Sequence of Fusarium oxysporum Fo47.</title>
        <authorList>
            <consortium name="The Broad Institute Genomics Platform"/>
            <person name="Ma L.-J."/>
            <person name="Corby-Kistler H."/>
            <person name="Broz K."/>
            <person name="Gale L.R."/>
            <person name="Jonkers W."/>
            <person name="O'Donnell K."/>
            <person name="Ploetz R."/>
            <person name="Steinberg C."/>
            <person name="Schwartz D.C."/>
            <person name="VanEtten H."/>
            <person name="Zhou S."/>
            <person name="Young S.K."/>
            <person name="Zeng Q."/>
            <person name="Gargeya S."/>
            <person name="Fitzgerald M."/>
            <person name="Abouelleil A."/>
            <person name="Alvarado L."/>
            <person name="Chapman S.B."/>
            <person name="Gainer-Dewar J."/>
            <person name="Goldberg J."/>
            <person name="Griggs A."/>
            <person name="Gujja S."/>
            <person name="Hansen M."/>
            <person name="Howarth C."/>
            <person name="Imamovic A."/>
            <person name="Ireland A."/>
            <person name="Larimer J."/>
            <person name="McCowan C."/>
            <person name="Murphy C."/>
            <person name="Pearson M."/>
            <person name="Poon T.W."/>
            <person name="Priest M."/>
            <person name="Roberts A."/>
            <person name="Saif S."/>
            <person name="Shea T."/>
            <person name="Sykes S."/>
            <person name="Wortman J."/>
            <person name="Nusbaum C."/>
            <person name="Birren B."/>
        </authorList>
    </citation>
    <scope>NUCLEOTIDE SEQUENCE</scope>
    <source>
        <strain evidence="1">Fo47</strain>
    </source>
</reference>
<evidence type="ECO:0000313" key="1">
    <source>
        <dbReference type="EMBL" id="EWZ30625.1"/>
    </source>
</evidence>
<organism evidence="1">
    <name type="scientific">Fusarium oxysporum Fo47</name>
    <dbReference type="NCBI Taxonomy" id="660027"/>
    <lineage>
        <taxon>Eukaryota</taxon>
        <taxon>Fungi</taxon>
        <taxon>Dikarya</taxon>
        <taxon>Ascomycota</taxon>
        <taxon>Pezizomycotina</taxon>
        <taxon>Sordariomycetes</taxon>
        <taxon>Hypocreomycetidae</taxon>
        <taxon>Hypocreales</taxon>
        <taxon>Nectriaceae</taxon>
        <taxon>Fusarium</taxon>
        <taxon>Fusarium oxysporum species complex</taxon>
    </lineage>
</organism>
<dbReference type="AlphaFoldDB" id="W9JLU8"/>
<sequence>MANATFAIADKGVWEITGYGPYLSSPWTTGDAVIAGANIKVSFLPSNTLKTTPDIRLIQFKNPLIKNDDSNVKWWVDRRGDNESPFFGWTKDGPTGKLAAKKGTMGALESYWGKSSVQRGSKPASNSNKGPIPAYIIDCPREPIKPEVGSSETARFTVFAYDFSNSIWLSGIEWGYTLIGPGTNGESPQVKTTKLQVSSKGPPTPKFDYDPAVNTWNSTHTVKAPAIP</sequence>
<accession>W9JLU8</accession>
<dbReference type="Proteomes" id="UP000030766">
    <property type="component" value="Unassembled WGS sequence"/>
</dbReference>
<reference evidence="1" key="1">
    <citation type="submission" date="2011-06" db="EMBL/GenBank/DDBJ databases">
        <title>The Genome Sequence of Fusarium oxysporum Fo47.</title>
        <authorList>
            <consortium name="The Broad Institute Genome Sequencing Platform"/>
            <person name="Ma L.-J."/>
            <person name="Gale L.R."/>
            <person name="Schwartz D.C."/>
            <person name="Zhou S."/>
            <person name="Corby-Kistler H."/>
            <person name="Young S.K."/>
            <person name="Zeng Q."/>
            <person name="Gargeya S."/>
            <person name="Fitzgerald M."/>
            <person name="Haas B."/>
            <person name="Abouelleil A."/>
            <person name="Alvarado L."/>
            <person name="Arachchi H.M."/>
            <person name="Berlin A."/>
            <person name="Brown A."/>
            <person name="Chapman S.B."/>
            <person name="Chen Z."/>
            <person name="Dunbar C."/>
            <person name="Freedman E."/>
            <person name="Gearin G."/>
            <person name="Gellesch M."/>
            <person name="Goldberg J."/>
            <person name="Griggs A."/>
            <person name="Gujja S."/>
            <person name="Heiman D."/>
            <person name="Howarth C."/>
            <person name="Larson L."/>
            <person name="Lui A."/>
            <person name="MacDonald P.J.P."/>
            <person name="Mehta T."/>
            <person name="Montmayeur A."/>
            <person name="Murphy C."/>
            <person name="Neiman D."/>
            <person name="Pearson M."/>
            <person name="Priest M."/>
            <person name="Roberts A."/>
            <person name="Saif S."/>
            <person name="Shea T."/>
            <person name="Shenoy N."/>
            <person name="Sisk P."/>
            <person name="Stolte C."/>
            <person name="Sykes S."/>
            <person name="Wortman J."/>
            <person name="Nusbaum C."/>
            <person name="Birren B."/>
        </authorList>
    </citation>
    <scope>NUCLEOTIDE SEQUENCE [LARGE SCALE GENOMIC DNA]</scope>
    <source>
        <strain evidence="1">Fo47</strain>
    </source>
</reference>
<proteinExistence type="predicted"/>
<protein>
    <submittedName>
        <fullName evidence="1">Uncharacterized protein</fullName>
    </submittedName>
</protein>